<sequence length="397" mass="45848">MNVKQVINKRDEVLTNIKISTPEKLAKYLYTMGLVIYLIANYLRGTMIVNNFGINIVTMTYAIYLGTFFVLLKVILYDDFLEWKYLAYLVLIILFYSIGKQAKDFDLFYYFIFIVSAKGIDFKHILKTFLIVNFAGILITGCLTGLDLIKNVIITRVDSPAVRYSLGAVYPTDLAARIFFMMLAYFGLKNYRFKLPEYISILALIILTYLITNTRLDFLLMLLAFIMIVFNKQVMSALEKIKPRYIYLLTGGLVFVTLLLGYIYRPGNAILDKINSLLSGRLFYEHIAFKDYNVEFLGQYIYQNGFGGGFKINNYFFIDSSYVRVLLMYGLVAFIAFMTILLLVEKKFIAEKHYGLLACFILVLLSSVIDQHILEISYNIFLLALLADMNSFKEQED</sequence>
<keyword evidence="1" id="KW-0472">Membrane</keyword>
<feature type="transmembrane region" description="Helical" evidence="1">
    <location>
        <begin position="169"/>
        <end position="188"/>
    </location>
</feature>
<feature type="transmembrane region" description="Helical" evidence="1">
    <location>
        <begin position="56"/>
        <end position="76"/>
    </location>
</feature>
<gene>
    <name evidence="2" type="ORF">FC14_GL001854</name>
</gene>
<feature type="transmembrane region" description="Helical" evidence="1">
    <location>
        <begin position="28"/>
        <end position="44"/>
    </location>
</feature>
<reference evidence="2 3" key="1">
    <citation type="journal article" date="2015" name="Genome Announc.">
        <title>Expanding the biotechnology potential of lactobacilli through comparative genomics of 213 strains and associated genera.</title>
        <authorList>
            <person name="Sun Z."/>
            <person name="Harris H.M."/>
            <person name="McCann A."/>
            <person name="Guo C."/>
            <person name="Argimon S."/>
            <person name="Zhang W."/>
            <person name="Yang X."/>
            <person name="Jeffery I.B."/>
            <person name="Cooney J.C."/>
            <person name="Kagawa T.F."/>
            <person name="Liu W."/>
            <person name="Song Y."/>
            <person name="Salvetti E."/>
            <person name="Wrobel A."/>
            <person name="Rasinkangas P."/>
            <person name="Parkhill J."/>
            <person name="Rea M.C."/>
            <person name="O'Sullivan O."/>
            <person name="Ritari J."/>
            <person name="Douillard F.P."/>
            <person name="Paul Ross R."/>
            <person name="Yang R."/>
            <person name="Briner A.E."/>
            <person name="Felis G.E."/>
            <person name="de Vos W.M."/>
            <person name="Barrangou R."/>
            <person name="Klaenhammer T.R."/>
            <person name="Caufield P.W."/>
            <person name="Cui Y."/>
            <person name="Zhang H."/>
            <person name="O'Toole P.W."/>
        </authorList>
    </citation>
    <scope>NUCLEOTIDE SEQUENCE [LARGE SCALE GENOMIC DNA]</scope>
    <source>
        <strain evidence="2 3">DSM 20509</strain>
    </source>
</reference>
<protein>
    <recommendedName>
        <fullName evidence="4">Polymerase</fullName>
    </recommendedName>
</protein>
<organism evidence="2 3">
    <name type="scientific">Ligilactobacillus agilis DSM 20509</name>
    <dbReference type="NCBI Taxonomy" id="1423718"/>
    <lineage>
        <taxon>Bacteria</taxon>
        <taxon>Bacillati</taxon>
        <taxon>Bacillota</taxon>
        <taxon>Bacilli</taxon>
        <taxon>Lactobacillales</taxon>
        <taxon>Lactobacillaceae</taxon>
        <taxon>Ligilactobacillus</taxon>
    </lineage>
</organism>
<evidence type="ECO:0008006" key="4">
    <source>
        <dbReference type="Google" id="ProtNLM"/>
    </source>
</evidence>
<evidence type="ECO:0000313" key="2">
    <source>
        <dbReference type="EMBL" id="KRM64576.1"/>
    </source>
</evidence>
<keyword evidence="1" id="KW-0812">Transmembrane</keyword>
<dbReference type="Proteomes" id="UP000051008">
    <property type="component" value="Unassembled WGS sequence"/>
</dbReference>
<evidence type="ECO:0000313" key="3">
    <source>
        <dbReference type="Proteomes" id="UP000051008"/>
    </source>
</evidence>
<dbReference type="OrthoDB" id="2085113at2"/>
<feature type="transmembrane region" description="Helical" evidence="1">
    <location>
        <begin position="356"/>
        <end position="374"/>
    </location>
</feature>
<comment type="caution">
    <text evidence="2">The sequence shown here is derived from an EMBL/GenBank/DDBJ whole genome shotgun (WGS) entry which is preliminary data.</text>
</comment>
<feature type="transmembrane region" description="Helical" evidence="1">
    <location>
        <begin position="129"/>
        <end position="149"/>
    </location>
</feature>
<keyword evidence="1" id="KW-1133">Transmembrane helix</keyword>
<dbReference type="EMBL" id="AYYP01000030">
    <property type="protein sequence ID" value="KRM64576.1"/>
    <property type="molecule type" value="Genomic_DNA"/>
</dbReference>
<accession>A0A0R2ABP6</accession>
<dbReference type="PATRIC" id="fig|1423718.3.peg.1924"/>
<feature type="transmembrane region" description="Helical" evidence="1">
    <location>
        <begin position="83"/>
        <end position="99"/>
    </location>
</feature>
<feature type="transmembrane region" description="Helical" evidence="1">
    <location>
        <begin position="322"/>
        <end position="344"/>
    </location>
</feature>
<keyword evidence="3" id="KW-1185">Reference proteome</keyword>
<name>A0A0R2ABP6_9LACO</name>
<evidence type="ECO:0000256" key="1">
    <source>
        <dbReference type="SAM" id="Phobius"/>
    </source>
</evidence>
<feature type="transmembrane region" description="Helical" evidence="1">
    <location>
        <begin position="245"/>
        <end position="264"/>
    </location>
</feature>
<dbReference type="AlphaFoldDB" id="A0A0R2ABP6"/>
<proteinExistence type="predicted"/>
<dbReference type="RefSeq" id="WP_056976686.1">
    <property type="nucleotide sequence ID" value="NZ_AYYP01000030.1"/>
</dbReference>